<dbReference type="PANTHER" id="PTHR32319">
    <property type="entry name" value="BACTERIAL HEMOLYSIN-LIKE PROTEIN"/>
    <property type="match status" value="1"/>
</dbReference>
<dbReference type="CDD" id="cd02440">
    <property type="entry name" value="AdoMet_MTases"/>
    <property type="match status" value="1"/>
</dbReference>
<dbReference type="Gene3D" id="3.40.50.150">
    <property type="entry name" value="Vaccinia Virus protein VP39"/>
    <property type="match status" value="1"/>
</dbReference>
<dbReference type="SUPFAM" id="SSF55174">
    <property type="entry name" value="Alpha-L RNA-binding motif"/>
    <property type="match status" value="1"/>
</dbReference>
<sequence length="262" mass="29204">MRLDAYLVEMGHFKSRGRAKTAILDGKVKVNGIAVTKVSRDVSIDDTIEVAEGLDQPQGYFKLKYVQEESGVLKPGDRVLDLGSSAGGFLLFASEIADHVKGIEFSRDFRSELGKIAYERENVEIIFGDVFTIPLKELSEEPVDVILSDMTLEPEDSIKALSRMLPLLKEGGRLLQVIKIPKKKNPKPILSRIENLGLEIQQVLSSEKQEIYVVAKRPFLEGKESTEENESNCGRPPHPKGWGMLRAARPVTRGQIIKHPLT</sequence>
<dbReference type="EMBL" id="JJQF01000004">
    <property type="protein sequence ID" value="KKH34879.1"/>
    <property type="molecule type" value="Genomic_DNA"/>
</dbReference>
<reference evidence="6 7" key="1">
    <citation type="journal article" date="2015" name="ISME J.">
        <title>Genomic and phenotypic differentiation among Methanosarcina mazei populations from Columbia River sediment.</title>
        <authorList>
            <person name="Youngblut N.D."/>
            <person name="Wirth J.S."/>
            <person name="Henriksen J.R."/>
            <person name="Smith M."/>
            <person name="Simon H."/>
            <person name="Metcalf W.W."/>
            <person name="Whitaker R.J."/>
        </authorList>
    </citation>
    <scope>NUCLEOTIDE SEQUENCE [LARGE SCALE GENOMIC DNA]</scope>
    <source>
        <strain evidence="6 7">1.H.A.0.1</strain>
    </source>
</reference>
<dbReference type="Gene3D" id="3.10.290.10">
    <property type="entry name" value="RNA-binding S4 domain"/>
    <property type="match status" value="1"/>
</dbReference>
<dbReference type="GO" id="GO:0008168">
    <property type="term" value="F:methyltransferase activity"/>
    <property type="evidence" value="ECO:0007669"/>
    <property type="project" value="InterPro"/>
</dbReference>
<organism evidence="6 7">
    <name type="scientific">Methanosarcina mazei</name>
    <name type="common">Methanosarcina frisia</name>
    <dbReference type="NCBI Taxonomy" id="2209"/>
    <lineage>
        <taxon>Archaea</taxon>
        <taxon>Methanobacteriati</taxon>
        <taxon>Methanobacteriota</taxon>
        <taxon>Stenosarchaea group</taxon>
        <taxon>Methanomicrobia</taxon>
        <taxon>Methanosarcinales</taxon>
        <taxon>Methanosarcinaceae</taxon>
        <taxon>Methanosarcina</taxon>
    </lineage>
</organism>
<dbReference type="InterPro" id="IPR047048">
    <property type="entry name" value="TlyA"/>
</dbReference>
<dbReference type="Pfam" id="PF01479">
    <property type="entry name" value="S4"/>
    <property type="match status" value="1"/>
</dbReference>
<feature type="non-terminal residue" evidence="6">
    <location>
        <position position="262"/>
    </location>
</feature>
<dbReference type="GO" id="GO:0003723">
    <property type="term" value="F:RNA binding"/>
    <property type="evidence" value="ECO:0007669"/>
    <property type="project" value="UniProtKB-KW"/>
</dbReference>
<dbReference type="GO" id="GO:0051301">
    <property type="term" value="P:cell division"/>
    <property type="evidence" value="ECO:0007669"/>
    <property type="project" value="UniProtKB-KW"/>
</dbReference>
<accession>A0A0F8PDG7</accession>
<dbReference type="Pfam" id="PF01728">
    <property type="entry name" value="FtsJ"/>
    <property type="match status" value="1"/>
</dbReference>
<keyword evidence="1 3" id="KW-0694">RNA-binding</keyword>
<dbReference type="SMART" id="SM00363">
    <property type="entry name" value="S4"/>
    <property type="match status" value="1"/>
</dbReference>
<comment type="caution">
    <text evidence="6">The sequence shown here is derived from an EMBL/GenBank/DDBJ whole genome shotgun (WGS) entry which is preliminary data.</text>
</comment>
<dbReference type="InterPro" id="IPR029063">
    <property type="entry name" value="SAM-dependent_MTases_sf"/>
</dbReference>
<dbReference type="InterPro" id="IPR002942">
    <property type="entry name" value="S4_RNA-bd"/>
</dbReference>
<evidence type="ECO:0000256" key="2">
    <source>
        <dbReference type="ARBA" id="ARBA00029460"/>
    </source>
</evidence>
<gene>
    <name evidence="6" type="ORF">DU37_00180</name>
</gene>
<dbReference type="SUPFAM" id="SSF53335">
    <property type="entry name" value="S-adenosyl-L-methionine-dependent methyltransferases"/>
    <property type="match status" value="1"/>
</dbReference>
<comment type="similarity">
    <text evidence="2">Belongs to the TlyA family.</text>
</comment>
<proteinExistence type="inferred from homology"/>
<evidence type="ECO:0000256" key="4">
    <source>
        <dbReference type="SAM" id="MobiDB-lite"/>
    </source>
</evidence>
<evidence type="ECO:0000313" key="6">
    <source>
        <dbReference type="EMBL" id="KKH34879.1"/>
    </source>
</evidence>
<evidence type="ECO:0000256" key="3">
    <source>
        <dbReference type="PROSITE-ProRule" id="PRU00182"/>
    </source>
</evidence>
<feature type="domain" description="RNA-binding S4" evidence="5">
    <location>
        <begin position="1"/>
        <end position="64"/>
    </location>
</feature>
<dbReference type="PANTHER" id="PTHR32319:SF0">
    <property type="entry name" value="BACTERIAL HEMOLYSIN-LIKE PROTEIN"/>
    <property type="match status" value="1"/>
</dbReference>
<feature type="region of interest" description="Disordered" evidence="4">
    <location>
        <begin position="223"/>
        <end position="244"/>
    </location>
</feature>
<evidence type="ECO:0000256" key="1">
    <source>
        <dbReference type="ARBA" id="ARBA00022884"/>
    </source>
</evidence>
<dbReference type="GO" id="GO:0032259">
    <property type="term" value="P:methylation"/>
    <property type="evidence" value="ECO:0007669"/>
    <property type="project" value="InterPro"/>
</dbReference>
<dbReference type="InterPro" id="IPR002877">
    <property type="entry name" value="RNA_MeTrfase_FtsJ_dom"/>
</dbReference>
<evidence type="ECO:0000313" key="7">
    <source>
        <dbReference type="Proteomes" id="UP000034338"/>
    </source>
</evidence>
<name>A0A0F8PDG7_METMZ</name>
<keyword evidence="6" id="KW-0132">Cell division</keyword>
<dbReference type="InterPro" id="IPR036986">
    <property type="entry name" value="S4_RNA-bd_sf"/>
</dbReference>
<protein>
    <submittedName>
        <fullName evidence="6">Cell division protein FtsJ</fullName>
    </submittedName>
</protein>
<dbReference type="CDD" id="cd00165">
    <property type="entry name" value="S4"/>
    <property type="match status" value="1"/>
</dbReference>
<evidence type="ECO:0000259" key="5">
    <source>
        <dbReference type="SMART" id="SM00363"/>
    </source>
</evidence>
<dbReference type="PROSITE" id="PS50889">
    <property type="entry name" value="S4"/>
    <property type="match status" value="1"/>
</dbReference>
<dbReference type="AlphaFoldDB" id="A0A0F8PDG7"/>
<dbReference type="Proteomes" id="UP000034338">
    <property type="component" value="Unassembled WGS sequence"/>
</dbReference>
<keyword evidence="6" id="KW-0131">Cell cycle</keyword>